<dbReference type="Proteomes" id="UP000181790">
    <property type="component" value="Unassembled WGS sequence"/>
</dbReference>
<evidence type="ECO:0000313" key="2">
    <source>
        <dbReference type="Proteomes" id="UP000181790"/>
    </source>
</evidence>
<dbReference type="AlphaFoldDB" id="A0A1S2VGL4"/>
<dbReference type="OrthoDB" id="825489at2"/>
<dbReference type="EMBL" id="MORL01000009">
    <property type="protein sequence ID" value="OIN57907.1"/>
    <property type="molecule type" value="Genomic_DNA"/>
</dbReference>
<accession>A0A1S2VGL4</accession>
<protein>
    <submittedName>
        <fullName evidence="1">Uncharacterized protein</fullName>
    </submittedName>
</protein>
<reference evidence="1 2" key="1">
    <citation type="submission" date="2016-10" db="EMBL/GenBank/DDBJ databases">
        <title>Arsenicibacter rosenii gen. nov., sp. nov., an efficient arsenic-methylating bacterium isolated from an arsenic-contaminated paddy soil.</title>
        <authorList>
            <person name="Huang K."/>
        </authorList>
    </citation>
    <scope>NUCLEOTIDE SEQUENCE [LARGE SCALE GENOMIC DNA]</scope>
    <source>
        <strain evidence="1 2">SM-1</strain>
    </source>
</reference>
<evidence type="ECO:0000313" key="1">
    <source>
        <dbReference type="EMBL" id="OIN57907.1"/>
    </source>
</evidence>
<gene>
    <name evidence="1" type="ORF">BLX24_17605</name>
</gene>
<name>A0A1S2VGL4_9BACT</name>
<sequence>MKRFLTLFLGLYLSTVSIVPTAVWEECVKLPQLWEHYELHRAAAPDLSLIDFLSLHYGAGSARHQNQHDHSQIPFKASHHCLGLNWHIAFVPVNLLRPSLIDRLVFILAQRPNFHYHSPLLTERTFSFFHPPKLFVR</sequence>
<comment type="caution">
    <text evidence="1">The sequence shown here is derived from an EMBL/GenBank/DDBJ whole genome shotgun (WGS) entry which is preliminary data.</text>
</comment>
<dbReference type="RefSeq" id="WP_071504496.1">
    <property type="nucleotide sequence ID" value="NZ_MORL01000009.1"/>
</dbReference>
<organism evidence="1 2">
    <name type="scientific">Arsenicibacter rosenii</name>
    <dbReference type="NCBI Taxonomy" id="1750698"/>
    <lineage>
        <taxon>Bacteria</taxon>
        <taxon>Pseudomonadati</taxon>
        <taxon>Bacteroidota</taxon>
        <taxon>Cytophagia</taxon>
        <taxon>Cytophagales</taxon>
        <taxon>Spirosomataceae</taxon>
        <taxon>Arsenicibacter</taxon>
    </lineage>
</organism>
<keyword evidence="2" id="KW-1185">Reference proteome</keyword>
<proteinExistence type="predicted"/>